<name>A0A674GCA8_TAEGU</name>
<dbReference type="GeneTree" id="ENSGT01030000234588"/>
<dbReference type="AlphaFoldDB" id="A0A674GCA8"/>
<dbReference type="PANTHER" id="PTHR13738">
    <property type="entry name" value="TROPONIN I"/>
    <property type="match status" value="1"/>
</dbReference>
<dbReference type="InterPro" id="IPR050875">
    <property type="entry name" value="Troponin_I"/>
</dbReference>
<keyword evidence="5" id="KW-0009">Actin-binding</keyword>
<dbReference type="InterPro" id="IPR038077">
    <property type="entry name" value="Troponin_sf"/>
</dbReference>
<evidence type="ECO:0000256" key="5">
    <source>
        <dbReference type="ARBA" id="ARBA00023203"/>
    </source>
</evidence>
<comment type="function">
    <text evidence="1">Troponin I is the inhibitory subunit of troponin, the thin filament regulatory complex which confers calcium-sensitivity to striated muscle actomyosin ATPase activity.</text>
</comment>
<dbReference type="Proteomes" id="UP000007754">
    <property type="component" value="Unplaced"/>
</dbReference>
<dbReference type="GO" id="GO:0001570">
    <property type="term" value="P:vasculogenesis"/>
    <property type="evidence" value="ECO:0007669"/>
    <property type="project" value="Ensembl"/>
</dbReference>
<proteinExistence type="inferred from homology"/>
<dbReference type="SUPFAM" id="SSF90250">
    <property type="entry name" value="Troponin coil-coiled subunits"/>
    <property type="match status" value="1"/>
</dbReference>
<keyword evidence="4" id="KW-0514">Muscle protein</keyword>
<dbReference type="GO" id="GO:0030172">
    <property type="term" value="F:troponin C binding"/>
    <property type="evidence" value="ECO:0007669"/>
    <property type="project" value="Ensembl"/>
</dbReference>
<dbReference type="GO" id="GO:0019855">
    <property type="term" value="F:calcium channel inhibitor activity"/>
    <property type="evidence" value="ECO:0007669"/>
    <property type="project" value="Ensembl"/>
</dbReference>
<dbReference type="GO" id="GO:0048306">
    <property type="term" value="F:calcium-dependent protein binding"/>
    <property type="evidence" value="ECO:0007669"/>
    <property type="project" value="Ensembl"/>
</dbReference>
<dbReference type="GO" id="GO:1990584">
    <property type="term" value="C:cardiac Troponin complex"/>
    <property type="evidence" value="ECO:0007669"/>
    <property type="project" value="Ensembl"/>
</dbReference>
<sequence>FWGLSPNLPPTKNPKISMARLNLRTLLLQRAKRDLEKEEQERAAEKIRVLGELCPPLAALEGMGAAELQELCRELHACVARVDEERYDMGTRVSKNVTEELRRRVAAGRFVRPNLRRVRLSADAMMAALLGTKPRVGTDLRAGLRQVRKDDESYEVGDWRKNVDAMSGMEGRKKKFEGAAA</sequence>
<dbReference type="GO" id="GO:0003009">
    <property type="term" value="P:skeletal muscle contraction"/>
    <property type="evidence" value="ECO:0007669"/>
    <property type="project" value="TreeGrafter"/>
</dbReference>
<comment type="similarity">
    <text evidence="2">Belongs to the troponin I family.</text>
</comment>
<evidence type="ECO:0000313" key="8">
    <source>
        <dbReference type="Proteomes" id="UP000007754"/>
    </source>
</evidence>
<dbReference type="Gene3D" id="1.20.5.350">
    <property type="match status" value="1"/>
</dbReference>
<dbReference type="InParanoid" id="A0A674GCA8"/>
<evidence type="ECO:0000256" key="4">
    <source>
        <dbReference type="ARBA" id="ARBA00023179"/>
    </source>
</evidence>
<dbReference type="GO" id="GO:0010882">
    <property type="term" value="P:regulation of cardiac muscle contraction by calcium ion signaling"/>
    <property type="evidence" value="ECO:0007669"/>
    <property type="project" value="Ensembl"/>
</dbReference>
<keyword evidence="8" id="KW-1185">Reference proteome</keyword>
<dbReference type="GO" id="GO:0051015">
    <property type="term" value="F:actin filament binding"/>
    <property type="evidence" value="ECO:0007669"/>
    <property type="project" value="Ensembl"/>
</dbReference>
<dbReference type="GO" id="GO:0097512">
    <property type="term" value="C:cardiac myofibril"/>
    <property type="evidence" value="ECO:0007669"/>
    <property type="project" value="Ensembl"/>
</dbReference>
<evidence type="ECO:0000256" key="2">
    <source>
        <dbReference type="ARBA" id="ARBA00009930"/>
    </source>
</evidence>
<dbReference type="FunCoup" id="A0A674GCA8">
    <property type="interactions" value="1"/>
</dbReference>
<dbReference type="GO" id="GO:0006874">
    <property type="term" value="P:intracellular calcium ion homeostasis"/>
    <property type="evidence" value="ECO:0007669"/>
    <property type="project" value="Ensembl"/>
</dbReference>
<dbReference type="Ensembl" id="ENSTGUT00000042315.1">
    <property type="protein sequence ID" value="ENSTGUP00000020189.1"/>
    <property type="gene ID" value="ENSTGUG00000023974.1"/>
</dbReference>
<dbReference type="Gene3D" id="6.10.250.180">
    <property type="match status" value="1"/>
</dbReference>
<reference evidence="7" key="2">
    <citation type="submission" date="2025-09" db="UniProtKB">
        <authorList>
            <consortium name="Ensembl"/>
        </authorList>
    </citation>
    <scope>IDENTIFICATION</scope>
</reference>
<reference evidence="7" key="1">
    <citation type="submission" date="2025-08" db="UniProtKB">
        <authorList>
            <consortium name="Ensembl"/>
        </authorList>
    </citation>
    <scope>IDENTIFICATION</scope>
</reference>
<organism evidence="7 8">
    <name type="scientific">Taeniopygia guttata</name>
    <name type="common">Zebra finch</name>
    <name type="synonym">Poephila guttata</name>
    <dbReference type="NCBI Taxonomy" id="59729"/>
    <lineage>
        <taxon>Eukaryota</taxon>
        <taxon>Metazoa</taxon>
        <taxon>Chordata</taxon>
        <taxon>Craniata</taxon>
        <taxon>Vertebrata</taxon>
        <taxon>Euteleostomi</taxon>
        <taxon>Archelosauria</taxon>
        <taxon>Archosauria</taxon>
        <taxon>Dinosauria</taxon>
        <taxon>Saurischia</taxon>
        <taxon>Theropoda</taxon>
        <taxon>Coelurosauria</taxon>
        <taxon>Aves</taxon>
        <taxon>Neognathae</taxon>
        <taxon>Neoaves</taxon>
        <taxon>Telluraves</taxon>
        <taxon>Australaves</taxon>
        <taxon>Passeriformes</taxon>
        <taxon>Passeroidea</taxon>
        <taxon>Estrildidae</taxon>
        <taxon>Estrildinae</taxon>
        <taxon>Taeniopygia</taxon>
    </lineage>
</organism>
<dbReference type="OMA" id="CRELHAC"/>
<dbReference type="GO" id="GO:0031014">
    <property type="term" value="F:troponin T binding"/>
    <property type="evidence" value="ECO:0007669"/>
    <property type="project" value="Ensembl"/>
</dbReference>
<dbReference type="GO" id="GO:0019904">
    <property type="term" value="F:protein domain specific binding"/>
    <property type="evidence" value="ECO:0007669"/>
    <property type="project" value="Ensembl"/>
</dbReference>
<protein>
    <recommendedName>
        <fullName evidence="3">Troponin I, cardiac muscle</fullName>
    </recommendedName>
</protein>
<accession>A0A674GCA8</accession>
<evidence type="ECO:0000256" key="3">
    <source>
        <dbReference type="ARBA" id="ARBA00018910"/>
    </source>
</evidence>
<evidence type="ECO:0000256" key="6">
    <source>
        <dbReference type="SAM" id="Coils"/>
    </source>
</evidence>
<feature type="coiled-coil region" evidence="6">
    <location>
        <begin position="18"/>
        <end position="48"/>
    </location>
</feature>
<dbReference type="GO" id="GO:0001980">
    <property type="term" value="P:regulation of systemic arterial blood pressure by ischemic conditions"/>
    <property type="evidence" value="ECO:0007669"/>
    <property type="project" value="Ensembl"/>
</dbReference>
<dbReference type="Pfam" id="PF00992">
    <property type="entry name" value="Troponin"/>
    <property type="match status" value="1"/>
</dbReference>
<dbReference type="GO" id="GO:0060048">
    <property type="term" value="P:cardiac muscle contraction"/>
    <property type="evidence" value="ECO:0007669"/>
    <property type="project" value="Ensembl"/>
</dbReference>
<dbReference type="InterPro" id="IPR001978">
    <property type="entry name" value="Troponin"/>
</dbReference>
<dbReference type="GO" id="GO:0019901">
    <property type="term" value="F:protein kinase binding"/>
    <property type="evidence" value="ECO:0007669"/>
    <property type="project" value="Ensembl"/>
</dbReference>
<dbReference type="GO" id="GO:0055010">
    <property type="term" value="P:ventricular cardiac muscle tissue morphogenesis"/>
    <property type="evidence" value="ECO:0007669"/>
    <property type="project" value="Ensembl"/>
</dbReference>
<keyword evidence="6" id="KW-0175">Coiled coil</keyword>
<evidence type="ECO:0000256" key="1">
    <source>
        <dbReference type="ARBA" id="ARBA00001988"/>
    </source>
</evidence>
<evidence type="ECO:0000313" key="7">
    <source>
        <dbReference type="Ensembl" id="ENSTGUP00000020189.1"/>
    </source>
</evidence>
<dbReference type="PANTHER" id="PTHR13738:SF2">
    <property type="entry name" value="TROPONIN I, CARDIAC MUSCLE"/>
    <property type="match status" value="1"/>
</dbReference>